<organism evidence="8 9">
    <name type="scientific">Candidatus Gottesmanbacteria bacterium GW2011_GWA1_48_13</name>
    <dbReference type="NCBI Taxonomy" id="1618439"/>
    <lineage>
        <taxon>Bacteria</taxon>
        <taxon>Candidatus Gottesmaniibacteriota</taxon>
    </lineage>
</organism>
<dbReference type="InterPro" id="IPR009061">
    <property type="entry name" value="DNA-bd_dom_put_sf"/>
</dbReference>
<dbReference type="GO" id="GO:0003677">
    <property type="term" value="F:DNA binding"/>
    <property type="evidence" value="ECO:0007669"/>
    <property type="project" value="UniProtKB-KW"/>
</dbReference>
<dbReference type="Pfam" id="PF00376">
    <property type="entry name" value="MerR"/>
    <property type="match status" value="1"/>
</dbReference>
<dbReference type="EMBL" id="LCPJ01000027">
    <property type="protein sequence ID" value="KKU95054.1"/>
    <property type="molecule type" value="Genomic_DNA"/>
</dbReference>
<evidence type="ECO:0000256" key="6">
    <source>
        <dbReference type="SAM" id="Phobius"/>
    </source>
</evidence>
<reference evidence="8 9" key="1">
    <citation type="journal article" date="2015" name="Nature">
        <title>rRNA introns, odd ribosomes, and small enigmatic genomes across a large radiation of phyla.</title>
        <authorList>
            <person name="Brown C.T."/>
            <person name="Hug L.A."/>
            <person name="Thomas B.C."/>
            <person name="Sharon I."/>
            <person name="Castelle C.J."/>
            <person name="Singh A."/>
            <person name="Wilkins M.J."/>
            <person name="Williams K.H."/>
            <person name="Banfield J.F."/>
        </authorList>
    </citation>
    <scope>NUCLEOTIDE SEQUENCE [LARGE SCALE GENOMIC DNA]</scope>
</reference>
<keyword evidence="2" id="KW-0805">Transcription regulation</keyword>
<dbReference type="AlphaFoldDB" id="A0A0G1ULN6"/>
<dbReference type="Proteomes" id="UP000034661">
    <property type="component" value="Unassembled WGS sequence"/>
</dbReference>
<dbReference type="SMART" id="SM00422">
    <property type="entry name" value="HTH_MERR"/>
    <property type="match status" value="2"/>
</dbReference>
<feature type="compositionally biased region" description="Low complexity" evidence="5">
    <location>
        <begin position="624"/>
        <end position="638"/>
    </location>
</feature>
<name>A0A0G1ULN6_9BACT</name>
<accession>A0A0G1ULN6</accession>
<dbReference type="SUPFAM" id="SSF46955">
    <property type="entry name" value="Putative DNA-binding domain"/>
    <property type="match status" value="2"/>
</dbReference>
<dbReference type="GO" id="GO:0003700">
    <property type="term" value="F:DNA-binding transcription factor activity"/>
    <property type="evidence" value="ECO:0007669"/>
    <property type="project" value="InterPro"/>
</dbReference>
<keyword evidence="6" id="KW-1133">Transmembrane helix</keyword>
<dbReference type="CDD" id="cd04762">
    <property type="entry name" value="HTH_MerR-trunc"/>
    <property type="match status" value="1"/>
</dbReference>
<evidence type="ECO:0000259" key="7">
    <source>
        <dbReference type="PROSITE" id="PS50937"/>
    </source>
</evidence>
<dbReference type="PANTHER" id="PTHR30204:SF69">
    <property type="entry name" value="MERR-FAMILY TRANSCRIPTIONAL REGULATOR"/>
    <property type="match status" value="1"/>
</dbReference>
<feature type="transmembrane region" description="Helical" evidence="6">
    <location>
        <begin position="126"/>
        <end position="146"/>
    </location>
</feature>
<dbReference type="Pfam" id="PF13411">
    <property type="entry name" value="MerR_1"/>
    <property type="match status" value="1"/>
</dbReference>
<keyword evidence="3" id="KW-0238">DNA-binding</keyword>
<keyword evidence="1" id="KW-0678">Repressor</keyword>
<dbReference type="InterPro" id="IPR000551">
    <property type="entry name" value="MerR-type_HTH_dom"/>
</dbReference>
<feature type="non-terminal residue" evidence="8">
    <location>
        <position position="1"/>
    </location>
</feature>
<keyword evidence="4" id="KW-0804">Transcription</keyword>
<dbReference type="PANTHER" id="PTHR30204">
    <property type="entry name" value="REDOX-CYCLING DRUG-SENSING TRANSCRIPTIONAL ACTIVATOR SOXR"/>
    <property type="match status" value="1"/>
</dbReference>
<evidence type="ECO:0000256" key="5">
    <source>
        <dbReference type="SAM" id="MobiDB-lite"/>
    </source>
</evidence>
<protein>
    <submittedName>
        <fullName evidence="8">LPXTG-motif cell wall anchor domain protein</fullName>
    </submittedName>
</protein>
<comment type="caution">
    <text evidence="8">The sequence shown here is derived from an EMBL/GenBank/DDBJ whole genome shotgun (WGS) entry which is preliminary data.</text>
</comment>
<keyword evidence="6" id="KW-0472">Membrane</keyword>
<evidence type="ECO:0000313" key="9">
    <source>
        <dbReference type="Proteomes" id="UP000034661"/>
    </source>
</evidence>
<evidence type="ECO:0000256" key="2">
    <source>
        <dbReference type="ARBA" id="ARBA00023015"/>
    </source>
</evidence>
<feature type="region of interest" description="Disordered" evidence="5">
    <location>
        <begin position="617"/>
        <end position="650"/>
    </location>
</feature>
<feature type="domain" description="HTH merR-type" evidence="7">
    <location>
        <begin position="62"/>
        <end position="129"/>
    </location>
</feature>
<feature type="domain" description="HTH merR-type" evidence="7">
    <location>
        <begin position="1"/>
        <end position="44"/>
    </location>
</feature>
<keyword evidence="6" id="KW-0812">Transmembrane</keyword>
<dbReference type="InterPro" id="IPR047057">
    <property type="entry name" value="MerR_fam"/>
</dbReference>
<dbReference type="PROSITE" id="PS50937">
    <property type="entry name" value="HTH_MERR_2"/>
    <property type="match status" value="2"/>
</dbReference>
<dbReference type="Gene3D" id="1.10.1660.10">
    <property type="match status" value="2"/>
</dbReference>
<evidence type="ECO:0000256" key="1">
    <source>
        <dbReference type="ARBA" id="ARBA00022491"/>
    </source>
</evidence>
<gene>
    <name evidence="8" type="ORF">UY27_C0027G0001</name>
</gene>
<sequence>MTIQQAARFLRVSSKTLRRWEAQGILIPATRTSGNQRRYTQEQLANFSHPAPTTPPHTPSPLFSIDHAANFLHVNPKTLRRWEALGALVPFRTVGNQRRYTQEQLETFTRPLQLPKIFHFSKVQKFLITTSSVATLISLAIIIFRITPFYPPLNLRGGNPKGEGDTSKVLASQTVLDDLSLMVNVPAKFNQPVEFTGGLKSPDLLYGVTAGTGVTITGDDQNPTISVTDQTTNVKTFKTVKVGTTTFDAGSNTDTLTLAAGDNASLSINTSDKKITFSTTVPSTGFTDDGSLIRLSTATDLLSVGSSTGAAKLSIEGGSYAGDLLTASQSGNLLLKLSNTGNLTLSGSLVVSGDITAGGAAGYWQRAAGAISPANITDDLLIGATSTASAKIALNASTGQLITTLFKLTTGGSAGYFLTSDASGVGSWTDISTSGTAGPWTLSGSTLFPDSNSNNLLVGSALVADDIGKLTVSGSKSGKALVVLNVTNSDQNILVASSSGVNKLILSNTGNLTLSGDATLSGTLSLAPKLQVDAGTCNAASAGKQYYDAANTKYYYCNGTNWFPVGETSGQISAFATACPSGWTEYTAARGRTVVGTPASGTIAGTVGTALTDLEDRTHSHSVDPPSTGTSGSGSSPGSSGGGFPDTTFAPSHSHTVDIASLSSGTTATSNVIAYIQLTYCQKDTGSDLAEWIGSNVDISAATIVSTDPQAAEKVIPSTVPYDPHVVGIVATKPGWLIGDQNTGGIQMALVGRVPTRVSLTNGDIKIGDAITTSDIPGVGMKATKPGWIIGKAMQDLTGDVGTLGTITVFLDPVWQDGVGEENLQVKIASISAELAQLRFTPETSNWQYSTESGKLVTTFPIQVPEITVTGQLQVGLLTFDDLASSISSLTGKITIKGDLAVTGSLKVLGSSAGTAVFPSGTTELLVSSDLVSSASAVFATAEEAVPIGTQTTQPGEFILKIPSALPADLKVKWWIVN</sequence>
<evidence type="ECO:0000313" key="8">
    <source>
        <dbReference type="EMBL" id="KKU95054.1"/>
    </source>
</evidence>
<evidence type="ECO:0000256" key="3">
    <source>
        <dbReference type="ARBA" id="ARBA00023125"/>
    </source>
</evidence>
<evidence type="ECO:0000256" key="4">
    <source>
        <dbReference type="ARBA" id="ARBA00023163"/>
    </source>
</evidence>
<proteinExistence type="predicted"/>